<dbReference type="AlphaFoldDB" id="A0A9D1R3K0"/>
<evidence type="ECO:0000313" key="2">
    <source>
        <dbReference type="EMBL" id="HIW79462.1"/>
    </source>
</evidence>
<reference evidence="2" key="1">
    <citation type="journal article" date="2021" name="PeerJ">
        <title>Extensive microbial diversity within the chicken gut microbiome revealed by metagenomics and culture.</title>
        <authorList>
            <person name="Gilroy R."/>
            <person name="Ravi A."/>
            <person name="Getino M."/>
            <person name="Pursley I."/>
            <person name="Horton D.L."/>
            <person name="Alikhan N.F."/>
            <person name="Baker D."/>
            <person name="Gharbi K."/>
            <person name="Hall N."/>
            <person name="Watson M."/>
            <person name="Adriaenssens E.M."/>
            <person name="Foster-Nyarko E."/>
            <person name="Jarju S."/>
            <person name="Secka A."/>
            <person name="Antonio M."/>
            <person name="Oren A."/>
            <person name="Chaudhuri R.R."/>
            <person name="La Ragione R."/>
            <person name="Hildebrand F."/>
            <person name="Pallen M.J."/>
        </authorList>
    </citation>
    <scope>NUCLEOTIDE SEQUENCE</scope>
    <source>
        <strain evidence="2">ChiSxjej5B17-1746</strain>
    </source>
</reference>
<evidence type="ECO:0000313" key="3">
    <source>
        <dbReference type="Proteomes" id="UP000824264"/>
    </source>
</evidence>
<sequence>METAHSNDTDVLRVLARIEKKVDDLKASVDTAQEQAATGSVLSGGLSGAVIAVAVVYAQAILGVRA</sequence>
<organism evidence="2 3">
    <name type="scientific">Candidatus Bilophila faecipullorum</name>
    <dbReference type="NCBI Taxonomy" id="2838482"/>
    <lineage>
        <taxon>Bacteria</taxon>
        <taxon>Pseudomonadati</taxon>
        <taxon>Thermodesulfobacteriota</taxon>
        <taxon>Desulfovibrionia</taxon>
        <taxon>Desulfovibrionales</taxon>
        <taxon>Desulfovibrionaceae</taxon>
        <taxon>Bilophila</taxon>
    </lineage>
</organism>
<comment type="caution">
    <text evidence="2">The sequence shown here is derived from an EMBL/GenBank/DDBJ whole genome shotgun (WGS) entry which is preliminary data.</text>
</comment>
<keyword evidence="1" id="KW-0812">Transmembrane</keyword>
<evidence type="ECO:0000256" key="1">
    <source>
        <dbReference type="SAM" id="Phobius"/>
    </source>
</evidence>
<dbReference type="EMBL" id="DXGI01000374">
    <property type="protein sequence ID" value="HIW79462.1"/>
    <property type="molecule type" value="Genomic_DNA"/>
</dbReference>
<keyword evidence="1" id="KW-1133">Transmembrane helix</keyword>
<protein>
    <submittedName>
        <fullName evidence="2">Uncharacterized protein</fullName>
    </submittedName>
</protein>
<reference evidence="2" key="2">
    <citation type="submission" date="2021-04" db="EMBL/GenBank/DDBJ databases">
        <authorList>
            <person name="Gilroy R."/>
        </authorList>
    </citation>
    <scope>NUCLEOTIDE SEQUENCE</scope>
    <source>
        <strain evidence="2">ChiSxjej5B17-1746</strain>
    </source>
</reference>
<name>A0A9D1R3K0_9BACT</name>
<feature type="transmembrane region" description="Helical" evidence="1">
    <location>
        <begin position="46"/>
        <end position="64"/>
    </location>
</feature>
<proteinExistence type="predicted"/>
<dbReference type="Proteomes" id="UP000824264">
    <property type="component" value="Unassembled WGS sequence"/>
</dbReference>
<accession>A0A9D1R3K0</accession>
<gene>
    <name evidence="2" type="ORF">H9874_10025</name>
</gene>
<keyword evidence="1" id="KW-0472">Membrane</keyword>